<evidence type="ECO:0000313" key="1">
    <source>
        <dbReference type="EMBL" id="SDD88103.1"/>
    </source>
</evidence>
<proteinExistence type="predicted"/>
<dbReference type="EMBL" id="FNAF01000009">
    <property type="protein sequence ID" value="SDD88103.1"/>
    <property type="molecule type" value="Genomic_DNA"/>
</dbReference>
<gene>
    <name evidence="1" type="ORF">SAMN04489866_10938</name>
</gene>
<accession>A0A1G6YDM5</accession>
<dbReference type="RefSeq" id="WP_159428031.1">
    <property type="nucleotide sequence ID" value="NZ_FNAF01000009.1"/>
</dbReference>
<reference evidence="1 2" key="1">
    <citation type="submission" date="2016-10" db="EMBL/GenBank/DDBJ databases">
        <authorList>
            <person name="de Groot N.N."/>
        </authorList>
    </citation>
    <scope>NUCLEOTIDE SEQUENCE [LARGE SCALE GENOMIC DNA]</scope>
    <source>
        <strain evidence="1 2">DSM 20475</strain>
    </source>
</reference>
<sequence length="51" mass="5998">MKKDRVRKEGYPDEECIYILQDDTNVLRDCEPITDEEIAVLDKAFEDKHGI</sequence>
<dbReference type="STRING" id="2741.SAMN04489866_10938"/>
<dbReference type="AlphaFoldDB" id="A0A1G6YDM5"/>
<protein>
    <submittedName>
        <fullName evidence="1">Uncharacterized protein</fullName>
    </submittedName>
</protein>
<keyword evidence="2" id="KW-1185">Reference proteome</keyword>
<evidence type="ECO:0000313" key="2">
    <source>
        <dbReference type="Proteomes" id="UP000198995"/>
    </source>
</evidence>
<organism evidence="1 2">
    <name type="scientific">Peptococcus niger</name>
    <dbReference type="NCBI Taxonomy" id="2741"/>
    <lineage>
        <taxon>Bacteria</taxon>
        <taxon>Bacillati</taxon>
        <taxon>Bacillota</taxon>
        <taxon>Clostridia</taxon>
        <taxon>Eubacteriales</taxon>
        <taxon>Peptococcaceae</taxon>
        <taxon>Peptococcus</taxon>
    </lineage>
</organism>
<dbReference type="Proteomes" id="UP000198995">
    <property type="component" value="Unassembled WGS sequence"/>
</dbReference>
<name>A0A1G6YDM5_PEPNI</name>